<name>A0A8G1R287_9EURO</name>
<evidence type="ECO:0000313" key="2">
    <source>
        <dbReference type="Proteomes" id="UP000249526"/>
    </source>
</evidence>
<dbReference type="AlphaFoldDB" id="A0A8G1R287"/>
<sequence>MPKLSRVSQLNQPYIVKSRLLVIQLKRARTLLVCFTPVSSSLSHPLIHTLKIESYLPLPYSMSQNRSTTCVR</sequence>
<dbReference type="RefSeq" id="XP_025515996.1">
    <property type="nucleotide sequence ID" value="XM_025660105.1"/>
</dbReference>
<dbReference type="Proteomes" id="UP000249526">
    <property type="component" value="Unassembled WGS sequence"/>
</dbReference>
<protein>
    <submittedName>
        <fullName evidence="1">Uncharacterized protein</fullName>
    </submittedName>
</protein>
<proteinExistence type="predicted"/>
<gene>
    <name evidence="1" type="ORF">BO85DRAFT_449177</name>
</gene>
<organism evidence="1 2">
    <name type="scientific">Aspergillus piperis CBS 112811</name>
    <dbReference type="NCBI Taxonomy" id="1448313"/>
    <lineage>
        <taxon>Eukaryota</taxon>
        <taxon>Fungi</taxon>
        <taxon>Dikarya</taxon>
        <taxon>Ascomycota</taxon>
        <taxon>Pezizomycotina</taxon>
        <taxon>Eurotiomycetes</taxon>
        <taxon>Eurotiomycetidae</taxon>
        <taxon>Eurotiales</taxon>
        <taxon>Aspergillaceae</taxon>
        <taxon>Aspergillus</taxon>
        <taxon>Aspergillus subgen. Circumdati</taxon>
    </lineage>
</organism>
<keyword evidence="2" id="KW-1185">Reference proteome</keyword>
<reference evidence="1 2" key="1">
    <citation type="submission" date="2018-02" db="EMBL/GenBank/DDBJ databases">
        <title>The genomes of Aspergillus section Nigri reveals drivers in fungal speciation.</title>
        <authorList>
            <consortium name="DOE Joint Genome Institute"/>
            <person name="Vesth T.C."/>
            <person name="Nybo J."/>
            <person name="Theobald S."/>
            <person name="Brandl J."/>
            <person name="Frisvad J.C."/>
            <person name="Nielsen K.F."/>
            <person name="Lyhne E.K."/>
            <person name="Kogle M.E."/>
            <person name="Kuo A."/>
            <person name="Riley R."/>
            <person name="Clum A."/>
            <person name="Nolan M."/>
            <person name="Lipzen A."/>
            <person name="Salamov A."/>
            <person name="Henrissat B."/>
            <person name="Wiebenga A."/>
            <person name="De vries R.P."/>
            <person name="Grigoriev I.V."/>
            <person name="Mortensen U.H."/>
            <person name="Andersen M.R."/>
            <person name="Baker S.E."/>
        </authorList>
    </citation>
    <scope>NUCLEOTIDE SEQUENCE [LARGE SCALE GENOMIC DNA]</scope>
    <source>
        <strain evidence="1 2">CBS 112811</strain>
    </source>
</reference>
<evidence type="ECO:0000313" key="1">
    <source>
        <dbReference type="EMBL" id="RAH58074.1"/>
    </source>
</evidence>
<dbReference type="GeneID" id="37163507"/>
<dbReference type="EMBL" id="KZ825061">
    <property type="protein sequence ID" value="RAH58074.1"/>
    <property type="molecule type" value="Genomic_DNA"/>
</dbReference>
<accession>A0A8G1R287</accession>